<dbReference type="Proteomes" id="UP000784294">
    <property type="component" value="Unassembled WGS sequence"/>
</dbReference>
<comment type="caution">
    <text evidence="2">The sequence shown here is derived from an EMBL/GenBank/DDBJ whole genome shotgun (WGS) entry which is preliminary data.</text>
</comment>
<organism evidence="2 3">
    <name type="scientific">Protopolystoma xenopodis</name>
    <dbReference type="NCBI Taxonomy" id="117903"/>
    <lineage>
        <taxon>Eukaryota</taxon>
        <taxon>Metazoa</taxon>
        <taxon>Spiralia</taxon>
        <taxon>Lophotrochozoa</taxon>
        <taxon>Platyhelminthes</taxon>
        <taxon>Monogenea</taxon>
        <taxon>Polyopisthocotylea</taxon>
        <taxon>Polystomatidea</taxon>
        <taxon>Polystomatidae</taxon>
        <taxon>Protopolystoma</taxon>
    </lineage>
</organism>
<evidence type="ECO:0000256" key="1">
    <source>
        <dbReference type="SAM" id="SignalP"/>
    </source>
</evidence>
<feature type="signal peptide" evidence="1">
    <location>
        <begin position="1"/>
        <end position="18"/>
    </location>
</feature>
<keyword evidence="1" id="KW-0732">Signal</keyword>
<evidence type="ECO:0000313" key="2">
    <source>
        <dbReference type="EMBL" id="VEL09137.1"/>
    </source>
</evidence>
<protein>
    <submittedName>
        <fullName evidence="2">Uncharacterized protein</fullName>
    </submittedName>
</protein>
<evidence type="ECO:0000313" key="3">
    <source>
        <dbReference type="Proteomes" id="UP000784294"/>
    </source>
</evidence>
<dbReference type="AlphaFoldDB" id="A0A3S4ZWW0"/>
<feature type="chain" id="PRO_5018666295" evidence="1">
    <location>
        <begin position="19"/>
        <end position="70"/>
    </location>
</feature>
<accession>A0A3S4ZWW0</accession>
<dbReference type="EMBL" id="CAAALY010005548">
    <property type="protein sequence ID" value="VEL09137.1"/>
    <property type="molecule type" value="Genomic_DNA"/>
</dbReference>
<proteinExistence type="predicted"/>
<sequence length="70" mass="7850">MSNSLFWLLSLLSKVCHANSPRSLLVEVACIERLIGWADQELNEPTHGDIAFGLTFNYDFSDDASLLVKH</sequence>
<name>A0A3S4ZWW0_9PLAT</name>
<reference evidence="2" key="1">
    <citation type="submission" date="2018-11" db="EMBL/GenBank/DDBJ databases">
        <authorList>
            <consortium name="Pathogen Informatics"/>
        </authorList>
    </citation>
    <scope>NUCLEOTIDE SEQUENCE</scope>
</reference>
<gene>
    <name evidence="2" type="ORF">PXEA_LOCUS2577</name>
</gene>
<keyword evidence="3" id="KW-1185">Reference proteome</keyword>